<name>A0A382H2G0_9ZZZZ</name>
<protein>
    <recommendedName>
        <fullName evidence="2">GxxExxY protein</fullName>
    </recommendedName>
</protein>
<gene>
    <name evidence="1" type="ORF">METZ01_LOCUS234322</name>
</gene>
<reference evidence="1" key="1">
    <citation type="submission" date="2018-05" db="EMBL/GenBank/DDBJ databases">
        <authorList>
            <person name="Lanie J.A."/>
            <person name="Ng W.-L."/>
            <person name="Kazmierczak K.M."/>
            <person name="Andrzejewski T.M."/>
            <person name="Davidsen T.M."/>
            <person name="Wayne K.J."/>
            <person name="Tettelin H."/>
            <person name="Glass J.I."/>
            <person name="Rusch D."/>
            <person name="Podicherti R."/>
            <person name="Tsui H.-C.T."/>
            <person name="Winkler M.E."/>
        </authorList>
    </citation>
    <scope>NUCLEOTIDE SEQUENCE</scope>
</reference>
<accession>A0A382H2G0</accession>
<evidence type="ECO:0008006" key="2">
    <source>
        <dbReference type="Google" id="ProtNLM"/>
    </source>
</evidence>
<proteinExistence type="predicted"/>
<evidence type="ECO:0000313" key="1">
    <source>
        <dbReference type="EMBL" id="SVB81468.1"/>
    </source>
</evidence>
<sequence>MKNNFQYFCEDLFNISTDIFSELGSGFNEAVYQNALGIEFRKRNIKYLKEVNIEIFYKDHAVGLDRPDFIILPSRRKGWNFKSPLVIETKVSAQLSNENRAQLKSYLKSLPKNKNNDLKNIKQGVLLKFLKSEDFIDSENSKHLIE</sequence>
<dbReference type="NCBIfam" id="TIGR04256">
    <property type="entry name" value="GxxExxY"/>
    <property type="match status" value="1"/>
</dbReference>
<feature type="non-terminal residue" evidence="1">
    <location>
        <position position="146"/>
    </location>
</feature>
<dbReference type="EMBL" id="UINC01058799">
    <property type="protein sequence ID" value="SVB81468.1"/>
    <property type="molecule type" value="Genomic_DNA"/>
</dbReference>
<dbReference type="InterPro" id="IPR026350">
    <property type="entry name" value="GxxExxY"/>
</dbReference>
<organism evidence="1">
    <name type="scientific">marine metagenome</name>
    <dbReference type="NCBI Taxonomy" id="408172"/>
    <lineage>
        <taxon>unclassified sequences</taxon>
        <taxon>metagenomes</taxon>
        <taxon>ecological metagenomes</taxon>
    </lineage>
</organism>
<dbReference type="AlphaFoldDB" id="A0A382H2G0"/>
<dbReference type="Pfam" id="PF13366">
    <property type="entry name" value="PDDEXK_3"/>
    <property type="match status" value="1"/>
</dbReference>